<evidence type="ECO:0000256" key="2">
    <source>
        <dbReference type="ARBA" id="ARBA00005811"/>
    </source>
</evidence>
<evidence type="ECO:0000256" key="4">
    <source>
        <dbReference type="ARBA" id="ARBA00022692"/>
    </source>
</evidence>
<evidence type="ECO:0000256" key="6">
    <source>
        <dbReference type="ARBA" id="ARBA00023136"/>
    </source>
</evidence>
<comment type="caution">
    <text evidence="9">The sequence shown here is derived from an EMBL/GenBank/DDBJ whole genome shotgun (WGS) entry which is preliminary data.</text>
</comment>
<dbReference type="EMBL" id="PSNW01000024">
    <property type="protein sequence ID" value="PPE71802.1"/>
    <property type="molecule type" value="Genomic_DNA"/>
</dbReference>
<dbReference type="PANTHER" id="PTHR30558:SF13">
    <property type="entry name" value="BIOPOLYMER TRANSPORT PROTEIN EXBD2"/>
    <property type="match status" value="1"/>
</dbReference>
<keyword evidence="5 8" id="KW-1133">Transmembrane helix</keyword>
<protein>
    <submittedName>
        <fullName evidence="9">Biopolymer transporter ExbD</fullName>
    </submittedName>
</protein>
<dbReference type="EMBL" id="PSNW01000026">
    <property type="protein sequence ID" value="PPE71794.1"/>
    <property type="molecule type" value="Genomic_DNA"/>
</dbReference>
<evidence type="ECO:0000313" key="10">
    <source>
        <dbReference type="EMBL" id="PPE71802.1"/>
    </source>
</evidence>
<dbReference type="GO" id="GO:0005886">
    <property type="term" value="C:plasma membrane"/>
    <property type="evidence" value="ECO:0007669"/>
    <property type="project" value="UniProtKB-SubCell"/>
</dbReference>
<keyword evidence="4 7" id="KW-0812">Transmembrane</keyword>
<dbReference type="Gene3D" id="3.30.420.270">
    <property type="match status" value="1"/>
</dbReference>
<dbReference type="Pfam" id="PF02472">
    <property type="entry name" value="ExbD"/>
    <property type="match status" value="1"/>
</dbReference>
<evidence type="ECO:0000256" key="8">
    <source>
        <dbReference type="SAM" id="Phobius"/>
    </source>
</evidence>
<dbReference type="AlphaFoldDB" id="A0A2S5T9X0"/>
<comment type="subcellular location">
    <subcellularLocation>
        <location evidence="1">Cell membrane</location>
        <topology evidence="1">Single-pass membrane protein</topology>
    </subcellularLocation>
    <subcellularLocation>
        <location evidence="7">Cell membrane</location>
        <topology evidence="7">Single-pass type II membrane protein</topology>
    </subcellularLocation>
</comment>
<dbReference type="GO" id="GO:0022857">
    <property type="term" value="F:transmembrane transporter activity"/>
    <property type="evidence" value="ECO:0007669"/>
    <property type="project" value="InterPro"/>
</dbReference>
<dbReference type="InterPro" id="IPR003400">
    <property type="entry name" value="ExbD"/>
</dbReference>
<reference evidence="9 11" key="1">
    <citation type="submission" date="2018-02" db="EMBL/GenBank/DDBJ databases">
        <title>Genome sequencing of Solimonas sp. HR-BB.</title>
        <authorList>
            <person name="Lee Y."/>
            <person name="Jeon C.O."/>
        </authorList>
    </citation>
    <scope>NUCLEOTIDE SEQUENCE [LARGE SCALE GENOMIC DNA]</scope>
    <source>
        <strain evidence="9 11">HR-BB</strain>
    </source>
</reference>
<dbReference type="GO" id="GO:0015031">
    <property type="term" value="P:protein transport"/>
    <property type="evidence" value="ECO:0007669"/>
    <property type="project" value="UniProtKB-KW"/>
</dbReference>
<keyword evidence="3" id="KW-1003">Cell membrane</keyword>
<dbReference type="RefSeq" id="WP_104232465.1">
    <property type="nucleotide sequence ID" value="NZ_PSNW01000024.1"/>
</dbReference>
<accession>A0A2S5T9X0</accession>
<evidence type="ECO:0000256" key="3">
    <source>
        <dbReference type="ARBA" id="ARBA00022475"/>
    </source>
</evidence>
<sequence>MQARRHASDDGHHGIDLAPMLDFVLNLLIFFIIITSFVKQAGVKVDKEQAETAESKASGNILIAVRPNGEVWMDRKKVTMPEVRALVERMHAERPEDTVVILADKASESGIMAQVMDQVRAGGVSSVSVATKGEGG</sequence>
<keyword evidence="6 8" id="KW-0472">Membrane</keyword>
<evidence type="ECO:0000256" key="7">
    <source>
        <dbReference type="RuleBase" id="RU003879"/>
    </source>
</evidence>
<gene>
    <name evidence="10" type="ORF">C3942_21705</name>
    <name evidence="9" type="ORF">C3942_21755</name>
</gene>
<dbReference type="PANTHER" id="PTHR30558">
    <property type="entry name" value="EXBD MEMBRANE COMPONENT OF PMF-DRIVEN MACROMOLECULE IMPORT SYSTEM"/>
    <property type="match status" value="1"/>
</dbReference>
<dbReference type="Proteomes" id="UP000238220">
    <property type="component" value="Unassembled WGS sequence"/>
</dbReference>
<keyword evidence="7" id="KW-0813">Transport</keyword>
<evidence type="ECO:0000313" key="9">
    <source>
        <dbReference type="EMBL" id="PPE71794.1"/>
    </source>
</evidence>
<evidence type="ECO:0000256" key="1">
    <source>
        <dbReference type="ARBA" id="ARBA00004162"/>
    </source>
</evidence>
<keyword evidence="7" id="KW-0653">Protein transport</keyword>
<keyword evidence="11" id="KW-1185">Reference proteome</keyword>
<proteinExistence type="inferred from homology"/>
<name>A0A2S5T9X0_9GAMM</name>
<dbReference type="OrthoDB" id="9793581at2"/>
<feature type="transmembrane region" description="Helical" evidence="8">
    <location>
        <begin position="20"/>
        <end position="38"/>
    </location>
</feature>
<evidence type="ECO:0000256" key="5">
    <source>
        <dbReference type="ARBA" id="ARBA00022989"/>
    </source>
</evidence>
<evidence type="ECO:0000313" key="11">
    <source>
        <dbReference type="Proteomes" id="UP000238220"/>
    </source>
</evidence>
<comment type="similarity">
    <text evidence="2 7">Belongs to the ExbD/TolR family.</text>
</comment>
<organism evidence="9 11">
    <name type="scientific">Solimonas fluminis</name>
    <dbReference type="NCBI Taxonomy" id="2086571"/>
    <lineage>
        <taxon>Bacteria</taxon>
        <taxon>Pseudomonadati</taxon>
        <taxon>Pseudomonadota</taxon>
        <taxon>Gammaproteobacteria</taxon>
        <taxon>Nevskiales</taxon>
        <taxon>Nevskiaceae</taxon>
        <taxon>Solimonas</taxon>
    </lineage>
</organism>